<evidence type="ECO:0000259" key="2">
    <source>
        <dbReference type="Pfam" id="PF26640"/>
    </source>
</evidence>
<comment type="caution">
    <text evidence="3">The sequence shown here is derived from an EMBL/GenBank/DDBJ whole genome shotgun (WGS) entry which is preliminary data.</text>
</comment>
<dbReference type="InterPro" id="IPR010730">
    <property type="entry name" value="HET"/>
</dbReference>
<gene>
    <name evidence="3" type="ORF">B0T16DRAFT_307820</name>
</gene>
<dbReference type="PANTHER" id="PTHR10622:SF10">
    <property type="entry name" value="HET DOMAIN-CONTAINING PROTEIN"/>
    <property type="match status" value="1"/>
</dbReference>
<reference evidence="3" key="1">
    <citation type="submission" date="2023-06" db="EMBL/GenBank/DDBJ databases">
        <title>Genome-scale phylogeny and comparative genomics of the fungal order Sordariales.</title>
        <authorList>
            <consortium name="Lawrence Berkeley National Laboratory"/>
            <person name="Hensen N."/>
            <person name="Bonometti L."/>
            <person name="Westerberg I."/>
            <person name="Brannstrom I.O."/>
            <person name="Guillou S."/>
            <person name="Cros-Aarteil S."/>
            <person name="Calhoun S."/>
            <person name="Haridas S."/>
            <person name="Kuo A."/>
            <person name="Mondo S."/>
            <person name="Pangilinan J."/>
            <person name="Riley R."/>
            <person name="Labutti K."/>
            <person name="Andreopoulos B."/>
            <person name="Lipzen A."/>
            <person name="Chen C."/>
            <person name="Yanf M."/>
            <person name="Daum C."/>
            <person name="Ng V."/>
            <person name="Clum A."/>
            <person name="Steindorff A."/>
            <person name="Ohm R."/>
            <person name="Martin F."/>
            <person name="Silar P."/>
            <person name="Natvig D."/>
            <person name="Lalanne C."/>
            <person name="Gautier V."/>
            <person name="Ament-Velasquez S.L."/>
            <person name="Kruys A."/>
            <person name="Hutchinson M.I."/>
            <person name="Powell A.J."/>
            <person name="Barry K."/>
            <person name="Miller A.N."/>
            <person name="Grigoriev I.V."/>
            <person name="Debuchy R."/>
            <person name="Gladieux P."/>
            <person name="Thoren M.H."/>
            <person name="Johannesson H."/>
        </authorList>
    </citation>
    <scope>NUCLEOTIDE SEQUENCE</scope>
    <source>
        <strain evidence="3">SMH2532-1</strain>
    </source>
</reference>
<keyword evidence="4" id="KW-1185">Reference proteome</keyword>
<evidence type="ECO:0000313" key="4">
    <source>
        <dbReference type="Proteomes" id="UP001174936"/>
    </source>
</evidence>
<dbReference type="PANTHER" id="PTHR10622">
    <property type="entry name" value="HET DOMAIN-CONTAINING PROTEIN"/>
    <property type="match status" value="1"/>
</dbReference>
<dbReference type="EMBL" id="JAULSV010000007">
    <property type="protein sequence ID" value="KAK0639879.1"/>
    <property type="molecule type" value="Genomic_DNA"/>
</dbReference>
<evidence type="ECO:0008006" key="5">
    <source>
        <dbReference type="Google" id="ProtNLM"/>
    </source>
</evidence>
<feature type="domain" description="Heterokaryon incompatibility" evidence="1">
    <location>
        <begin position="22"/>
        <end position="109"/>
    </location>
</feature>
<protein>
    <recommendedName>
        <fullName evidence="5">Heterokaryon incompatibility domain-containing protein</fullName>
    </recommendedName>
</protein>
<evidence type="ECO:0000313" key="3">
    <source>
        <dbReference type="EMBL" id="KAK0639879.1"/>
    </source>
</evidence>
<dbReference type="Pfam" id="PF26640">
    <property type="entry name" value="DUF8212"/>
    <property type="match status" value="1"/>
</dbReference>
<accession>A0AA39XTK8</accession>
<feature type="non-terminal residue" evidence="3">
    <location>
        <position position="283"/>
    </location>
</feature>
<dbReference type="AlphaFoldDB" id="A0AA39XTK8"/>
<dbReference type="Pfam" id="PF06985">
    <property type="entry name" value="HET"/>
    <property type="match status" value="1"/>
</dbReference>
<sequence>MRLINTDSMKMEEFFGTQVPRYIILSHTWGADEISFQDYIEGYKKIYDFAHLAKMLRRRADKSLRDPVKHIWIDTCCINKESSAELSEAINSMYAWYRQAHTCIALLSDVEIPVPGLRVLSDVLENWIGESRWFTRGWTLQELIAPRSVTFYDKEWKQITERYESAREISAITGIEPKILAGEWDLSRMTVAQRMSWAARRETTRAEDIAYCLLGIFGVNMPLLYGEGDNAFHRLQQEILKSTSDQSIFAWGLDEPLSDEPVSRRNSMLARHPRSFERCGHLE</sequence>
<name>A0AA39XTK8_9PEZI</name>
<feature type="domain" description="DUF8212" evidence="2">
    <location>
        <begin position="230"/>
        <end position="259"/>
    </location>
</feature>
<dbReference type="InterPro" id="IPR058525">
    <property type="entry name" value="DUF8212"/>
</dbReference>
<organism evidence="3 4">
    <name type="scientific">Cercophora newfieldiana</name>
    <dbReference type="NCBI Taxonomy" id="92897"/>
    <lineage>
        <taxon>Eukaryota</taxon>
        <taxon>Fungi</taxon>
        <taxon>Dikarya</taxon>
        <taxon>Ascomycota</taxon>
        <taxon>Pezizomycotina</taxon>
        <taxon>Sordariomycetes</taxon>
        <taxon>Sordariomycetidae</taxon>
        <taxon>Sordariales</taxon>
        <taxon>Lasiosphaeriaceae</taxon>
        <taxon>Cercophora</taxon>
    </lineage>
</organism>
<dbReference type="Proteomes" id="UP001174936">
    <property type="component" value="Unassembled WGS sequence"/>
</dbReference>
<evidence type="ECO:0000259" key="1">
    <source>
        <dbReference type="Pfam" id="PF06985"/>
    </source>
</evidence>
<proteinExistence type="predicted"/>